<evidence type="ECO:0000313" key="4">
    <source>
        <dbReference type="Proteomes" id="UP000236621"/>
    </source>
</evidence>
<evidence type="ECO:0000313" key="3">
    <source>
        <dbReference type="EMBL" id="PNY25403.1"/>
    </source>
</evidence>
<reference evidence="3 4" key="1">
    <citation type="submission" date="2017-08" db="EMBL/GenBank/DDBJ databases">
        <title>Harnessing the power of phylogenomics to disentangle the directionality and signatures of interkingdom host jumping in the parasitic fungal genus Tolypocladium.</title>
        <authorList>
            <person name="Quandt C.A."/>
            <person name="Patterson W."/>
            <person name="Spatafora J.W."/>
        </authorList>
    </citation>
    <scope>NUCLEOTIDE SEQUENCE [LARGE SCALE GENOMIC DNA]</scope>
    <source>
        <strain evidence="3 4">CBS 113982</strain>
    </source>
</reference>
<dbReference type="OrthoDB" id="429143at2759"/>
<proteinExistence type="predicted"/>
<feature type="region of interest" description="Disordered" evidence="1">
    <location>
        <begin position="1"/>
        <end position="23"/>
    </location>
</feature>
<dbReference type="Pfam" id="PF01266">
    <property type="entry name" value="DAO"/>
    <property type="match status" value="1"/>
</dbReference>
<dbReference type="InterPro" id="IPR006076">
    <property type="entry name" value="FAD-dep_OxRdtase"/>
</dbReference>
<dbReference type="STRING" id="45235.A0A2K3QD04"/>
<dbReference type="Proteomes" id="UP000236621">
    <property type="component" value="Unassembled WGS sequence"/>
</dbReference>
<dbReference type="SUPFAM" id="SSF51905">
    <property type="entry name" value="FAD/NAD(P)-binding domain"/>
    <property type="match status" value="1"/>
</dbReference>
<dbReference type="InterPro" id="IPR036188">
    <property type="entry name" value="FAD/NAD-bd_sf"/>
</dbReference>
<comment type="caution">
    <text evidence="3">The sequence shown here is derived from an EMBL/GenBank/DDBJ whole genome shotgun (WGS) entry which is preliminary data.</text>
</comment>
<dbReference type="PANTHER" id="PTHR13847:SF129">
    <property type="entry name" value="FAD DEPENDENT OXIDOREDUCTASE"/>
    <property type="match status" value="1"/>
</dbReference>
<dbReference type="Gene3D" id="3.50.50.60">
    <property type="entry name" value="FAD/NAD(P)-binding domain"/>
    <property type="match status" value="1"/>
</dbReference>
<feature type="domain" description="FAD dependent oxidoreductase" evidence="2">
    <location>
        <begin position="45"/>
        <end position="427"/>
    </location>
</feature>
<protein>
    <submittedName>
        <fullName evidence="3">Oxidoreductase OrdL</fullName>
    </submittedName>
</protein>
<dbReference type="Gene3D" id="3.30.9.10">
    <property type="entry name" value="D-Amino Acid Oxidase, subunit A, domain 2"/>
    <property type="match status" value="1"/>
</dbReference>
<accession>A0A2K3QD04</accession>
<dbReference type="PANTHER" id="PTHR13847">
    <property type="entry name" value="SARCOSINE DEHYDROGENASE-RELATED"/>
    <property type="match status" value="1"/>
</dbReference>
<name>A0A2K3QD04_9HYPO</name>
<evidence type="ECO:0000256" key="1">
    <source>
        <dbReference type="SAM" id="MobiDB-lite"/>
    </source>
</evidence>
<organism evidence="3 4">
    <name type="scientific">Tolypocladium capitatum</name>
    <dbReference type="NCBI Taxonomy" id="45235"/>
    <lineage>
        <taxon>Eukaryota</taxon>
        <taxon>Fungi</taxon>
        <taxon>Dikarya</taxon>
        <taxon>Ascomycota</taxon>
        <taxon>Pezizomycotina</taxon>
        <taxon>Sordariomycetes</taxon>
        <taxon>Hypocreomycetidae</taxon>
        <taxon>Hypocreales</taxon>
        <taxon>Ophiocordycipitaceae</taxon>
        <taxon>Tolypocladium</taxon>
    </lineage>
</organism>
<evidence type="ECO:0000259" key="2">
    <source>
        <dbReference type="Pfam" id="PF01266"/>
    </source>
</evidence>
<gene>
    <name evidence="3" type="ORF">TCAP_04657</name>
</gene>
<keyword evidence="4" id="KW-1185">Reference proteome</keyword>
<dbReference type="EMBL" id="NRSZ01000756">
    <property type="protein sequence ID" value="PNY25403.1"/>
    <property type="molecule type" value="Genomic_DNA"/>
</dbReference>
<dbReference type="GO" id="GO:0005737">
    <property type="term" value="C:cytoplasm"/>
    <property type="evidence" value="ECO:0007669"/>
    <property type="project" value="TreeGrafter"/>
</dbReference>
<dbReference type="AlphaFoldDB" id="A0A2K3QD04"/>
<sequence length="469" mass="51369">MTGLTLQHGQAGLPTPNSTRSFWHREPSETLLGHRTTERLPATADVVIVGSGITGTFAARELAAGGRRVLLLEAREACWGATGRNGGHCQPGVWNNNPNIARFELATFDFINDLVTYNDIQCDWEVVGGIHPFYSQEVLDAAEKQMKNLQRHPDLKDKAVLVDKDELGRYRVPDAIGAIYQPNAAKCWPYKLVAWVLERLLRDHSADEFNLQTNTPVTHLQPAGSSWIVHTARGQVAAKNVLLASNAYTPYLLPKMASVIVPVRGQVCALQPPEGATPLPHSYVWLSNNTDDYLIHYLIQRGSEDRGASSSSVDFLIFGGERLAVAGGQEGIYRDDELDPVIGQHLHHGLHSAIKLRPPKEDEESELRASYEWTGIMGFSRDSHPWVGPVPAGLGGVEDTPGLWVSAGYTGHGMPVAARCGVAVAEMILGREGGVELPEEFVVSEKRAEAARLMTLPRTMMDKLKMLAD</sequence>